<name>A0A6I2UE41_9FIRM</name>
<sequence>MERNSNRTNNINCVVDTKTGRTVLSFEELKVLRERKLTQEEADFSEEHLSIVWWFLNEKKLSADDWFDVVVLRYLLTVKRWFTLPELRRYSFTTLAVSSMKSAVNTERRKQNRRPQTISLDAPCKGTCGDPLVECLAG</sequence>
<dbReference type="EMBL" id="VUNJ01000021">
    <property type="protein sequence ID" value="MST93215.1"/>
    <property type="molecule type" value="Genomic_DNA"/>
</dbReference>
<reference evidence="1 2" key="1">
    <citation type="submission" date="2019-08" db="EMBL/GenBank/DDBJ databases">
        <title>In-depth cultivation of the pig gut microbiome towards novel bacterial diversity and tailored functional studies.</title>
        <authorList>
            <person name="Wylensek D."/>
            <person name="Hitch T.C.A."/>
            <person name="Clavel T."/>
        </authorList>
    </citation>
    <scope>NUCLEOTIDE SEQUENCE [LARGE SCALE GENOMIC DNA]</scope>
    <source>
        <strain evidence="1 2">WCA3-601-WT-6J</strain>
    </source>
</reference>
<dbReference type="RefSeq" id="WP_154523840.1">
    <property type="nucleotide sequence ID" value="NZ_CATXDA010000002.1"/>
</dbReference>
<dbReference type="Proteomes" id="UP000431913">
    <property type="component" value="Unassembled WGS sequence"/>
</dbReference>
<evidence type="ECO:0000313" key="1">
    <source>
        <dbReference type="EMBL" id="MST93215.1"/>
    </source>
</evidence>
<gene>
    <name evidence="1" type="ORF">FYJ76_14965</name>
</gene>
<evidence type="ECO:0000313" key="2">
    <source>
        <dbReference type="Proteomes" id="UP000431913"/>
    </source>
</evidence>
<comment type="caution">
    <text evidence="1">The sequence shown here is derived from an EMBL/GenBank/DDBJ whole genome shotgun (WGS) entry which is preliminary data.</text>
</comment>
<protein>
    <submittedName>
        <fullName evidence="1">Uncharacterized protein</fullName>
    </submittedName>
</protein>
<proteinExistence type="predicted"/>
<dbReference type="AlphaFoldDB" id="A0A6I2UE41"/>
<accession>A0A6I2UE41</accession>
<organism evidence="1 2">
    <name type="scientific">Ruthenibacterium lactatiformans</name>
    <dbReference type="NCBI Taxonomy" id="1550024"/>
    <lineage>
        <taxon>Bacteria</taxon>
        <taxon>Bacillati</taxon>
        <taxon>Bacillota</taxon>
        <taxon>Clostridia</taxon>
        <taxon>Eubacteriales</taxon>
        <taxon>Oscillospiraceae</taxon>
        <taxon>Ruthenibacterium</taxon>
    </lineage>
</organism>